<proteinExistence type="predicted"/>
<keyword evidence="1" id="KW-0812">Transmembrane</keyword>
<dbReference type="EMBL" id="BK032683">
    <property type="protein sequence ID" value="DAF54934.1"/>
    <property type="molecule type" value="Genomic_DNA"/>
</dbReference>
<accession>A0A8S5SVF1</accession>
<organism evidence="2">
    <name type="scientific">Siphoviridae sp. ctHOG1</name>
    <dbReference type="NCBI Taxonomy" id="2827829"/>
    <lineage>
        <taxon>Viruses</taxon>
        <taxon>Duplodnaviria</taxon>
        <taxon>Heunggongvirae</taxon>
        <taxon>Uroviricota</taxon>
        <taxon>Caudoviricetes</taxon>
    </lineage>
</organism>
<keyword evidence="1" id="KW-0472">Membrane</keyword>
<evidence type="ECO:0000256" key="1">
    <source>
        <dbReference type="SAM" id="Phobius"/>
    </source>
</evidence>
<protein>
    <submittedName>
        <fullName evidence="2">Uncharacterized protein</fullName>
    </submittedName>
</protein>
<sequence>MGLNFFSDNASMMLIFILLIYIVVSRFCGFGRFLLFLPYKVTILI</sequence>
<feature type="transmembrane region" description="Helical" evidence="1">
    <location>
        <begin position="12"/>
        <end position="35"/>
    </location>
</feature>
<reference evidence="2" key="1">
    <citation type="journal article" date="2021" name="Proc. Natl. Acad. Sci. U.S.A.">
        <title>A Catalog of Tens of Thousands of Viruses from Human Metagenomes Reveals Hidden Associations with Chronic Diseases.</title>
        <authorList>
            <person name="Tisza M.J."/>
            <person name="Buck C.B."/>
        </authorList>
    </citation>
    <scope>NUCLEOTIDE SEQUENCE</scope>
    <source>
        <strain evidence="2">CtHOG1</strain>
    </source>
</reference>
<evidence type="ECO:0000313" key="2">
    <source>
        <dbReference type="EMBL" id="DAF54934.1"/>
    </source>
</evidence>
<name>A0A8S5SVF1_9CAUD</name>
<keyword evidence="1" id="KW-1133">Transmembrane helix</keyword>